<dbReference type="Proteomes" id="UP000543005">
    <property type="component" value="Unassembled WGS sequence"/>
</dbReference>
<sequence>MLNHRIKESAKVASAFQYLSDDLQQKQISADLNTSRPQISNYKRGTRKMPADIASKSIEVFENDEYTTALVSEFTGGATPPLMRGEAIEAHRLALIQHYIVEQEEAIRTIKDNIILLSMPIESLNADQKQNVKSILLEVADGVTMSWNAFIKLANDYGYTSKNIFQAREKDWKIRKWIRNEVI</sequence>
<evidence type="ECO:0000313" key="2">
    <source>
        <dbReference type="Proteomes" id="UP000543005"/>
    </source>
</evidence>
<accession>A0A842G0S3</accession>
<name>A0A842G0S3_9LIST</name>
<reference evidence="1 2" key="1">
    <citation type="submission" date="2020-03" db="EMBL/GenBank/DDBJ databases">
        <title>Soil Listeria distribution.</title>
        <authorList>
            <person name="Liao J."/>
            <person name="Wiedmann M."/>
        </authorList>
    </citation>
    <scope>NUCLEOTIDE SEQUENCE [LARGE SCALE GENOMIC DNA]</scope>
    <source>
        <strain evidence="1 2">FSL L7-0051</strain>
    </source>
</reference>
<proteinExistence type="predicted"/>
<dbReference type="EMBL" id="JAARZT010000020">
    <property type="protein sequence ID" value="MBC2293719.1"/>
    <property type="molecule type" value="Genomic_DNA"/>
</dbReference>
<dbReference type="RefSeq" id="WP_185629493.1">
    <property type="nucleotide sequence ID" value="NZ_JAARZT010000020.1"/>
</dbReference>
<protein>
    <submittedName>
        <fullName evidence="1">Uncharacterized protein</fullName>
    </submittedName>
</protein>
<gene>
    <name evidence="1" type="ORF">HCC36_10815</name>
</gene>
<comment type="caution">
    <text evidence="1">The sequence shown here is derived from an EMBL/GenBank/DDBJ whole genome shotgun (WGS) entry which is preliminary data.</text>
</comment>
<evidence type="ECO:0000313" key="1">
    <source>
        <dbReference type="EMBL" id="MBC2293719.1"/>
    </source>
</evidence>
<organism evidence="1 2">
    <name type="scientific">Listeria booriae</name>
    <dbReference type="NCBI Taxonomy" id="1552123"/>
    <lineage>
        <taxon>Bacteria</taxon>
        <taxon>Bacillati</taxon>
        <taxon>Bacillota</taxon>
        <taxon>Bacilli</taxon>
        <taxon>Bacillales</taxon>
        <taxon>Listeriaceae</taxon>
        <taxon>Listeria</taxon>
    </lineage>
</organism>
<dbReference type="AlphaFoldDB" id="A0A842G0S3"/>